<organism evidence="2 3">
    <name type="scientific">Azospirillum thiophilum</name>
    <dbReference type="NCBI Taxonomy" id="528244"/>
    <lineage>
        <taxon>Bacteria</taxon>
        <taxon>Pseudomonadati</taxon>
        <taxon>Pseudomonadota</taxon>
        <taxon>Alphaproteobacteria</taxon>
        <taxon>Rhodospirillales</taxon>
        <taxon>Azospirillaceae</taxon>
        <taxon>Azospirillum</taxon>
    </lineage>
</organism>
<dbReference type="RefSeq" id="WP_045580676.1">
    <property type="nucleotide sequence ID" value="NZ_CP012401.1"/>
</dbReference>
<evidence type="ECO:0000256" key="1">
    <source>
        <dbReference type="SAM" id="Phobius"/>
    </source>
</evidence>
<dbReference type="EMBL" id="CP012401">
    <property type="protein sequence ID" value="ALG70967.1"/>
    <property type="molecule type" value="Genomic_DNA"/>
</dbReference>
<protein>
    <submittedName>
        <fullName evidence="2">Uncharacterized protein</fullName>
    </submittedName>
</protein>
<evidence type="ECO:0000313" key="2">
    <source>
        <dbReference type="EMBL" id="ALG70967.1"/>
    </source>
</evidence>
<feature type="transmembrane region" description="Helical" evidence="1">
    <location>
        <begin position="145"/>
        <end position="163"/>
    </location>
</feature>
<keyword evidence="3" id="KW-1185">Reference proteome</keyword>
<dbReference type="Proteomes" id="UP000069935">
    <property type="component" value="Chromosome 1"/>
</dbReference>
<evidence type="ECO:0000313" key="3">
    <source>
        <dbReference type="Proteomes" id="UP000069935"/>
    </source>
</evidence>
<keyword evidence="1" id="KW-0812">Transmembrane</keyword>
<name>A0AAC8VX59_9PROT</name>
<dbReference type="AlphaFoldDB" id="A0AAC8VX59"/>
<dbReference type="KEGG" id="ati:AL072_08625"/>
<reference evidence="3" key="1">
    <citation type="submission" date="2015-08" db="EMBL/GenBank/DDBJ databases">
        <title>Complete Genome Sequence of Azospirillum thiophilum BV-S.</title>
        <authorList>
            <person name="Fomenkov A."/>
            <person name="Vincze T."/>
            <person name="Grabovich M."/>
            <person name="Dubinina G."/>
            <person name="Orlova M."/>
            <person name="Belousova E."/>
            <person name="Roberts R.J."/>
        </authorList>
    </citation>
    <scope>NUCLEOTIDE SEQUENCE [LARGE SCALE GENOMIC DNA]</scope>
    <source>
        <strain evidence="3">BV-S</strain>
    </source>
</reference>
<accession>A0AAC8VX59</accession>
<keyword evidence="1" id="KW-1133">Transmembrane helix</keyword>
<sequence length="182" mass="19477">MAPDLVFKAQALDNQSADHYRVSGQDLEPDDAARRQEAASQLSGVTKAGQRTFDQGGVRLTVRGDRFVLLVPSVERDVAGRIAPILCHGELGAGDRVVLVARVTEGLDAFARYIGRSIDPAKADLVRRAIASAPSAPPPHRFGRVLWLGALAFALVVALTSFWSRRPDPTPASVSSSDSPRP</sequence>
<reference evidence="2 3" key="2">
    <citation type="journal article" date="2016" name="Genome Announc.">
        <title>Complete Genome Sequence of a Strain of Azospirillum thiophilum Isolated from a Sulfide Spring.</title>
        <authorList>
            <person name="Fomenkov A."/>
            <person name="Vincze T."/>
            <person name="Grabovich M."/>
            <person name="Anton B.P."/>
            <person name="Dubinina G."/>
            <person name="Orlova M."/>
            <person name="Belousova E."/>
            <person name="Roberts R.J."/>
        </authorList>
    </citation>
    <scope>NUCLEOTIDE SEQUENCE [LARGE SCALE GENOMIC DNA]</scope>
    <source>
        <strain evidence="2 3">BV-S</strain>
    </source>
</reference>
<keyword evidence="1" id="KW-0472">Membrane</keyword>
<gene>
    <name evidence="2" type="ORF">AL072_08625</name>
</gene>
<proteinExistence type="predicted"/>